<organism evidence="10">
    <name type="scientific">Albugo laibachii Nc14</name>
    <dbReference type="NCBI Taxonomy" id="890382"/>
    <lineage>
        <taxon>Eukaryota</taxon>
        <taxon>Sar</taxon>
        <taxon>Stramenopiles</taxon>
        <taxon>Oomycota</taxon>
        <taxon>Peronosporomycetes</taxon>
        <taxon>Albuginales</taxon>
        <taxon>Albuginaceae</taxon>
        <taxon>Albugo</taxon>
    </lineage>
</organism>
<dbReference type="InterPro" id="IPR029016">
    <property type="entry name" value="GAF-like_dom_sf"/>
</dbReference>
<comment type="cofactor">
    <cofactor evidence="7">
        <name>a divalent metal cation</name>
        <dbReference type="ChEBI" id="CHEBI:60240"/>
    </cofactor>
    <text evidence="7">Binds 2 divalent metal cations per subunit. Site 1 may preferentially bind zinc ions, while site 2 has a preference for magnesium and/or manganese ions.</text>
</comment>
<dbReference type="Gene3D" id="1.10.1300.10">
    <property type="entry name" value="3'5'-cyclic nucleotide phosphodiesterase, catalytic domain"/>
    <property type="match status" value="1"/>
</dbReference>
<dbReference type="Pfam" id="PF00233">
    <property type="entry name" value="PDEase_I"/>
    <property type="match status" value="1"/>
</dbReference>
<dbReference type="PANTHER" id="PTHR11347">
    <property type="entry name" value="CYCLIC NUCLEOTIDE PHOSPHODIESTERASE"/>
    <property type="match status" value="1"/>
</dbReference>
<evidence type="ECO:0000256" key="5">
    <source>
        <dbReference type="PIRSR" id="PIRSR623088-2"/>
    </source>
</evidence>
<dbReference type="AlphaFoldDB" id="F0WCD7"/>
<feature type="binding site" evidence="6">
    <location>
        <position position="696"/>
    </location>
    <ligand>
        <name>Zn(2+)</name>
        <dbReference type="ChEBI" id="CHEBI:29105"/>
        <label>1</label>
    </ligand>
</feature>
<evidence type="ECO:0000259" key="9">
    <source>
        <dbReference type="PROSITE" id="PS51845"/>
    </source>
</evidence>
<evidence type="ECO:0000256" key="8">
    <source>
        <dbReference type="SAM" id="MobiDB-lite"/>
    </source>
</evidence>
<feature type="domain" description="PDEase" evidence="9">
    <location>
        <begin position="614"/>
        <end position="966"/>
    </location>
</feature>
<dbReference type="PRINTS" id="PR00387">
    <property type="entry name" value="PDIESTERASE1"/>
</dbReference>
<dbReference type="GO" id="GO:0004114">
    <property type="term" value="F:3',5'-cyclic-nucleotide phosphodiesterase activity"/>
    <property type="evidence" value="ECO:0007669"/>
    <property type="project" value="InterPro"/>
</dbReference>
<feature type="binding site" evidence="5">
    <location>
        <position position="759"/>
    </location>
    <ligand>
        <name>AMP</name>
        <dbReference type="ChEBI" id="CHEBI:456215"/>
    </ligand>
</feature>
<feature type="compositionally biased region" description="Polar residues" evidence="8">
    <location>
        <begin position="589"/>
        <end position="606"/>
    </location>
</feature>
<feature type="binding site" evidence="6">
    <location>
        <position position="759"/>
    </location>
    <ligand>
        <name>Zn(2+)</name>
        <dbReference type="ChEBI" id="CHEBI:29105"/>
        <label>1</label>
    </ligand>
</feature>
<feature type="active site" description="Proton donor" evidence="4">
    <location>
        <position position="692"/>
    </location>
</feature>
<feature type="binding site" evidence="5">
    <location>
        <begin position="692"/>
        <end position="696"/>
    </location>
    <ligand>
        <name>AMP</name>
        <dbReference type="ChEBI" id="CHEBI:456215"/>
    </ligand>
</feature>
<feature type="binding site" evidence="6">
    <location>
        <position position="870"/>
    </location>
    <ligand>
        <name>Zn(2+)</name>
        <dbReference type="ChEBI" id="CHEBI:29105"/>
        <label>1</label>
    </ligand>
</feature>
<protein>
    <recommendedName>
        <fullName evidence="7">Phosphodiesterase</fullName>
        <ecNumber evidence="7">3.1.4.-</ecNumber>
    </recommendedName>
</protein>
<feature type="region of interest" description="Disordered" evidence="8">
    <location>
        <begin position="586"/>
        <end position="606"/>
    </location>
</feature>
<dbReference type="InterPro" id="IPR003607">
    <property type="entry name" value="HD/PDEase_dom"/>
</dbReference>
<sequence length="968" mass="109558">MDLYRGVLGRILQIVIARNIIAAKEDEFREGIQHKTSLDELYTGKALSRSDGVVKESEFVDLISILRGAVQTKHCSVFSFDKNSTRLQCVYTDHKKWIPVLQYGNGIVRKCVEENQTIQYHANAVPELDGNMFEKKFNSLSLPIHDMNGVVNGVLLVQIERNEPYWDNIDEEIANCIGRHIGSALQRAGCPDRYGSEENLLLDLIASLSKEIELASLLRVASEMISSIFCSKPCRIFLVNRKKSEYHLPLQNLCPNSLDEPIRHFPASIGIIGATLQSGDVLHIPDACTDPRYDAMADGRDEMFIHSILVLPVRNNSGEYIGALEIGCKTSEESFQKQEEDLVRGIAHCLGLSLWNALRFESAKLETRKSDALLATSQAKYNSNEHVSNVFTAFTNIACKFLSVQHATIFFVDELGHTLHSRIDSKWNAYSIPMGQYIQGKVALSGELEHVPYDAQLHPELDQSYDELAKIKCKSILCAPIKSRTVLSMKKKQARRAREKVLAVLYVVNKVGFTNGGYFDDGDIELIKALSFEMASVVHNKAWELMFQPELSTSDTDESVQVANAFLSQYTSAAYNVRRRSSFERRRSAGNNAELGNTLNVPNNSLGEQSLKTKYNKSSGFLSHYNVKALPCHDTLCHWGLDPWKHSSTELTDLVVNMFETFELRDHFEIPLLTLRRFVMNVKNQYQNVPYHNFYHAFSTLHTVFMMLYAQVKLTAKRVFTESAQNSTKDPLSPTNFRFEQIFAPKDVLAMFVAAYCHDMNHNGRNNEFHIRTSSRIALMYNDHSVLENMHAAACFETLRHPGQNVLATLDEKEYHLIRKSIINAILATDMQNHANMVASLHEKFKPGVFQPTDESHKELLINTIVHSADLSNPTLPYDLHIRWSFSLLQEFNMQYEEEVSLGLLPTSYMNAKPNSSDQGQVNLAFIDSCVFPLWSILNSALNGLEGCLQNIQENRQTWINQIASSSQ</sequence>
<dbReference type="EMBL" id="FR824102">
    <property type="protein sequence ID" value="CCA18852.1"/>
    <property type="molecule type" value="Genomic_DNA"/>
</dbReference>
<feature type="binding site" evidence="5">
    <location>
        <position position="870"/>
    </location>
    <ligand>
        <name>AMP</name>
        <dbReference type="ChEBI" id="CHEBI:456215"/>
    </ligand>
</feature>
<dbReference type="Pfam" id="PF01590">
    <property type="entry name" value="GAF"/>
    <property type="match status" value="2"/>
</dbReference>
<dbReference type="InterPro" id="IPR023174">
    <property type="entry name" value="PDEase_CS"/>
</dbReference>
<dbReference type="CDD" id="cd00077">
    <property type="entry name" value="HDc"/>
    <property type="match status" value="1"/>
</dbReference>
<dbReference type="SMART" id="SM00065">
    <property type="entry name" value="GAF"/>
    <property type="match status" value="3"/>
</dbReference>
<reference evidence="10" key="2">
    <citation type="submission" date="2011-02" db="EMBL/GenBank/DDBJ databases">
        <authorList>
            <person name="MacLean D."/>
        </authorList>
    </citation>
    <scope>NUCLEOTIDE SEQUENCE</scope>
</reference>
<comment type="similarity">
    <text evidence="7">Belongs to the cyclic nucleotide phosphodiesterase family.</text>
</comment>
<keyword evidence="2 6" id="KW-0479">Metal-binding</keyword>
<dbReference type="InterPro" id="IPR036971">
    <property type="entry name" value="PDEase_catalytic_dom_sf"/>
</dbReference>
<name>F0WCD7_9STRA</name>
<evidence type="ECO:0000313" key="10">
    <source>
        <dbReference type="EMBL" id="CCA18852.1"/>
    </source>
</evidence>
<dbReference type="SUPFAM" id="SSF109604">
    <property type="entry name" value="HD-domain/PDEase-like"/>
    <property type="match status" value="1"/>
</dbReference>
<reference evidence="10" key="1">
    <citation type="journal article" date="2011" name="PLoS Biol.">
        <title>Gene gain and loss during evolution of obligate parasitism in the white rust pathogen of Arabidopsis thaliana.</title>
        <authorList>
            <person name="Kemen E."/>
            <person name="Gardiner A."/>
            <person name="Schultz-Larsen T."/>
            <person name="Kemen A.C."/>
            <person name="Balmuth A.L."/>
            <person name="Robert-Seilaniantz A."/>
            <person name="Bailey K."/>
            <person name="Holub E."/>
            <person name="Studholme D.J."/>
            <person name="Maclean D."/>
            <person name="Jones J.D."/>
        </authorList>
    </citation>
    <scope>NUCLEOTIDE SEQUENCE</scope>
</reference>
<evidence type="ECO:0000256" key="2">
    <source>
        <dbReference type="ARBA" id="ARBA00022723"/>
    </source>
</evidence>
<keyword evidence="1" id="KW-0140">cGMP</keyword>
<evidence type="ECO:0000256" key="3">
    <source>
        <dbReference type="ARBA" id="ARBA00022801"/>
    </source>
</evidence>
<gene>
    <name evidence="10" type="primary">AlNc14C57G4317</name>
    <name evidence="10" type="ORF">ALNC14_049950</name>
</gene>
<dbReference type="GO" id="GO:0046872">
    <property type="term" value="F:metal ion binding"/>
    <property type="evidence" value="ECO:0007669"/>
    <property type="project" value="UniProtKB-KW"/>
</dbReference>
<dbReference type="GO" id="GO:0007165">
    <property type="term" value="P:signal transduction"/>
    <property type="evidence" value="ECO:0007669"/>
    <property type="project" value="InterPro"/>
</dbReference>
<evidence type="ECO:0000256" key="4">
    <source>
        <dbReference type="PIRSR" id="PIRSR623088-1"/>
    </source>
</evidence>
<accession>F0WCD7</accession>
<feature type="binding site" evidence="5">
    <location>
        <position position="921"/>
    </location>
    <ligand>
        <name>AMP</name>
        <dbReference type="ChEBI" id="CHEBI:456215"/>
    </ligand>
</feature>
<proteinExistence type="inferred from homology"/>
<dbReference type="InterPro" id="IPR023088">
    <property type="entry name" value="PDEase"/>
</dbReference>
<dbReference type="InterPro" id="IPR002073">
    <property type="entry name" value="PDEase_catalytic_dom"/>
</dbReference>
<dbReference type="InterPro" id="IPR003018">
    <property type="entry name" value="GAF"/>
</dbReference>
<dbReference type="HOGENOM" id="CLU_271754_0_0_1"/>
<dbReference type="PROSITE" id="PS00126">
    <property type="entry name" value="PDEASE_I_1"/>
    <property type="match status" value="1"/>
</dbReference>
<feature type="binding site" evidence="6">
    <location>
        <position position="758"/>
    </location>
    <ligand>
        <name>Zn(2+)</name>
        <dbReference type="ChEBI" id="CHEBI:29105"/>
        <label>1</label>
    </ligand>
</feature>
<keyword evidence="3 7" id="KW-0378">Hydrolase</keyword>
<feature type="binding site" evidence="6">
    <location>
        <position position="759"/>
    </location>
    <ligand>
        <name>Zn(2+)</name>
        <dbReference type="ChEBI" id="CHEBI:29105"/>
        <label>2</label>
    </ligand>
</feature>
<dbReference type="PROSITE" id="PS51845">
    <property type="entry name" value="PDEASE_I_2"/>
    <property type="match status" value="1"/>
</dbReference>
<dbReference type="SUPFAM" id="SSF55781">
    <property type="entry name" value="GAF domain-like"/>
    <property type="match status" value="3"/>
</dbReference>
<dbReference type="SMART" id="SM00471">
    <property type="entry name" value="HDc"/>
    <property type="match status" value="1"/>
</dbReference>
<evidence type="ECO:0000256" key="6">
    <source>
        <dbReference type="PIRSR" id="PIRSR623088-3"/>
    </source>
</evidence>
<dbReference type="EC" id="3.1.4.-" evidence="7"/>
<dbReference type="Gene3D" id="3.30.450.40">
    <property type="match status" value="3"/>
</dbReference>
<evidence type="ECO:0000256" key="7">
    <source>
        <dbReference type="RuleBase" id="RU363067"/>
    </source>
</evidence>
<evidence type="ECO:0000256" key="1">
    <source>
        <dbReference type="ARBA" id="ARBA00022535"/>
    </source>
</evidence>